<sequence>MYGSTPAMAIDPALRGTLDDLMVSLQRALKLVTECQEKRKLLRVLRSGDMARELGRVHKDITRKVMLSTFAANVRNNIMLTTNMQYAPPPPPMLSMAEMCCPSAWNRR</sequence>
<dbReference type="CDD" id="cd21037">
    <property type="entry name" value="MLKL_NTD"/>
    <property type="match status" value="1"/>
</dbReference>
<dbReference type="InterPro" id="IPR036537">
    <property type="entry name" value="Adaptor_Cbl_N_dom_sf"/>
</dbReference>
<dbReference type="GO" id="GO:0007166">
    <property type="term" value="P:cell surface receptor signaling pathway"/>
    <property type="evidence" value="ECO:0007669"/>
    <property type="project" value="InterPro"/>
</dbReference>
<protein>
    <submittedName>
        <fullName evidence="1">Uncharacterized protein</fullName>
    </submittedName>
</protein>
<organism evidence="1 2">
    <name type="scientific">Eleusine coracana subsp. coracana</name>
    <dbReference type="NCBI Taxonomy" id="191504"/>
    <lineage>
        <taxon>Eukaryota</taxon>
        <taxon>Viridiplantae</taxon>
        <taxon>Streptophyta</taxon>
        <taxon>Embryophyta</taxon>
        <taxon>Tracheophyta</taxon>
        <taxon>Spermatophyta</taxon>
        <taxon>Magnoliopsida</taxon>
        <taxon>Liliopsida</taxon>
        <taxon>Poales</taxon>
        <taxon>Poaceae</taxon>
        <taxon>PACMAD clade</taxon>
        <taxon>Chloridoideae</taxon>
        <taxon>Cynodonteae</taxon>
        <taxon>Eleusininae</taxon>
        <taxon>Eleusine</taxon>
    </lineage>
</organism>
<dbReference type="PANTHER" id="PTHR35832:SF9">
    <property type="entry name" value="OS12G0276800 PROTEIN"/>
    <property type="match status" value="1"/>
</dbReference>
<reference evidence="1" key="2">
    <citation type="submission" date="2021-12" db="EMBL/GenBank/DDBJ databases">
        <title>Resequencing data analysis of finger millet.</title>
        <authorList>
            <person name="Hatakeyama M."/>
            <person name="Aluri S."/>
            <person name="Balachadran M.T."/>
            <person name="Sivarajan S.R."/>
            <person name="Poveda L."/>
            <person name="Shimizu-Inatsugi R."/>
            <person name="Schlapbach R."/>
            <person name="Sreeman S.M."/>
            <person name="Shimizu K.K."/>
        </authorList>
    </citation>
    <scope>NUCLEOTIDE SEQUENCE</scope>
</reference>
<dbReference type="AlphaFoldDB" id="A0AAV5D4L2"/>
<accession>A0AAV5D4L2</accession>
<dbReference type="Gene3D" id="1.20.930.20">
    <property type="entry name" value="Adaptor protein Cbl, N-terminal domain"/>
    <property type="match status" value="1"/>
</dbReference>
<evidence type="ECO:0000313" key="2">
    <source>
        <dbReference type="Proteomes" id="UP001054889"/>
    </source>
</evidence>
<reference evidence="1" key="1">
    <citation type="journal article" date="2018" name="DNA Res.">
        <title>Multiple hybrid de novo genome assembly of finger millet, an orphan allotetraploid crop.</title>
        <authorList>
            <person name="Hatakeyama M."/>
            <person name="Aluri S."/>
            <person name="Balachadran M.T."/>
            <person name="Sivarajan S.R."/>
            <person name="Patrignani A."/>
            <person name="Gruter S."/>
            <person name="Poveda L."/>
            <person name="Shimizu-Inatsugi R."/>
            <person name="Baeten J."/>
            <person name="Francoijs K.J."/>
            <person name="Nataraja K.N."/>
            <person name="Reddy Y.A.N."/>
            <person name="Phadnis S."/>
            <person name="Ravikumar R.L."/>
            <person name="Schlapbach R."/>
            <person name="Sreeman S.M."/>
            <person name="Shimizu K.K."/>
        </authorList>
    </citation>
    <scope>NUCLEOTIDE SEQUENCE</scope>
</reference>
<proteinExistence type="predicted"/>
<name>A0AAV5D4L2_ELECO</name>
<dbReference type="InterPro" id="IPR059179">
    <property type="entry name" value="MLKL-like_MCAfunc"/>
</dbReference>
<comment type="caution">
    <text evidence="1">The sequence shown here is derived from an EMBL/GenBank/DDBJ whole genome shotgun (WGS) entry which is preliminary data.</text>
</comment>
<dbReference type="Proteomes" id="UP001054889">
    <property type="component" value="Unassembled WGS sequence"/>
</dbReference>
<keyword evidence="2" id="KW-1185">Reference proteome</keyword>
<dbReference type="PANTHER" id="PTHR35832">
    <property type="entry name" value="OS12G0248400 PROTEIN-RELATED"/>
    <property type="match status" value="1"/>
</dbReference>
<evidence type="ECO:0000313" key="1">
    <source>
        <dbReference type="EMBL" id="GJN05093.1"/>
    </source>
</evidence>
<dbReference type="EMBL" id="BQKI01000011">
    <property type="protein sequence ID" value="GJN05093.1"/>
    <property type="molecule type" value="Genomic_DNA"/>
</dbReference>
<gene>
    <name evidence="1" type="primary">ga22694</name>
    <name evidence="1" type="ORF">PR202_ga22694</name>
</gene>